<reference evidence="3" key="1">
    <citation type="submission" date="2016-10" db="EMBL/GenBank/DDBJ databases">
        <authorList>
            <person name="Varghese N."/>
            <person name="Submissions S."/>
        </authorList>
    </citation>
    <scope>NUCLEOTIDE SEQUENCE [LARGE SCALE GENOMIC DNA]</scope>
    <source>
        <strain evidence="3">DSM 17724</strain>
    </source>
</reference>
<dbReference type="InterPro" id="IPR011440">
    <property type="entry name" value="DUF1543"/>
</dbReference>
<protein>
    <recommendedName>
        <fullName evidence="1">DUF1543 domain-containing protein</fullName>
    </recommendedName>
</protein>
<dbReference type="STRING" id="356305.SAMN05421841_0564"/>
<gene>
    <name evidence="2" type="ORF">SAMN05421841_0564</name>
</gene>
<evidence type="ECO:0000313" key="3">
    <source>
        <dbReference type="Proteomes" id="UP000199469"/>
    </source>
</evidence>
<accession>A0A1I0NFM6</accession>
<dbReference type="EMBL" id="FOIU01000001">
    <property type="protein sequence ID" value="SEW00154.1"/>
    <property type="molecule type" value="Genomic_DNA"/>
</dbReference>
<feature type="domain" description="DUF1543" evidence="1">
    <location>
        <begin position="24"/>
        <end position="74"/>
    </location>
</feature>
<sequence>MYFCIMENQLKLFYIILGATPKGRNIEQHDVFFGIAESLKDLVPDMKDFWKEADGKIHIDCYQEVKFADGYEVEIVEKGRKTTEDQLYFINLGGYKKGFFEEFHEQHLMVGKSMGEIVKKAKDTEFYHTMGFDGAVSHIDDKHGVDIDDIFNVSDILPEKMKEKYSIVLKKSDVENQENLMGLGYLKIDKI</sequence>
<evidence type="ECO:0000313" key="2">
    <source>
        <dbReference type="EMBL" id="SEW00154.1"/>
    </source>
</evidence>
<dbReference type="Proteomes" id="UP000199469">
    <property type="component" value="Unassembled WGS sequence"/>
</dbReference>
<name>A0A1I0NFM6_9FLAO</name>
<organism evidence="2 3">
    <name type="scientific">Chryseobacterium wanjuense</name>
    <dbReference type="NCBI Taxonomy" id="356305"/>
    <lineage>
        <taxon>Bacteria</taxon>
        <taxon>Pseudomonadati</taxon>
        <taxon>Bacteroidota</taxon>
        <taxon>Flavobacteriia</taxon>
        <taxon>Flavobacteriales</taxon>
        <taxon>Weeksellaceae</taxon>
        <taxon>Chryseobacterium group</taxon>
        <taxon>Chryseobacterium</taxon>
    </lineage>
</organism>
<dbReference type="Pfam" id="PF07566">
    <property type="entry name" value="DUF1543"/>
    <property type="match status" value="1"/>
</dbReference>
<keyword evidence="3" id="KW-1185">Reference proteome</keyword>
<dbReference type="Gene3D" id="3.10.20.10">
    <property type="match status" value="2"/>
</dbReference>
<proteinExistence type="predicted"/>
<evidence type="ECO:0000259" key="1">
    <source>
        <dbReference type="Pfam" id="PF07566"/>
    </source>
</evidence>
<dbReference type="AlphaFoldDB" id="A0A1I0NFM6"/>